<keyword evidence="2" id="KW-0732">Signal</keyword>
<dbReference type="Pfam" id="PF01828">
    <property type="entry name" value="Peptidase_A4"/>
    <property type="match status" value="1"/>
</dbReference>
<dbReference type="PANTHER" id="PTHR37536">
    <property type="entry name" value="PUTATIVE (AFU_ORTHOLOGUE AFUA_3G02970)-RELATED"/>
    <property type="match status" value="1"/>
</dbReference>
<evidence type="ECO:0000256" key="2">
    <source>
        <dbReference type="SAM" id="SignalP"/>
    </source>
</evidence>
<dbReference type="InterPro" id="IPR000250">
    <property type="entry name" value="Peptidase_G1"/>
</dbReference>
<evidence type="ECO:0000313" key="4">
    <source>
        <dbReference type="Proteomes" id="UP001215280"/>
    </source>
</evidence>
<dbReference type="PRINTS" id="PR00977">
    <property type="entry name" value="SCYTLDPTASE"/>
</dbReference>
<name>A0AAD7MTQ8_9AGAR</name>
<sequence>MLFSTLFVQMLVAASVLSAPSPDKRSQNRIARREEFIRQVPSPPDTSNWAGAVITDPTAKWKSVAGEFLIPSISAPPGLREAFISIWVAIDGYTCTNVTFKSGVDIEIINGAVTYTGWYEYLPGPYYVENFPQLGLSAGDNINLVALAITGEEPNYPEALIENLSLPYSVGQYFDADPPLCQSDAIWGIEVWEVGDVRLPLTVQLTNVQATRFDGTVVGPGSAKVLNTVENGVALSSCSTTAGTITCSFP</sequence>
<protein>
    <submittedName>
        <fullName evidence="3">Peptidase G1</fullName>
    </submittedName>
</protein>
<dbReference type="CDD" id="cd13426">
    <property type="entry name" value="Peptidase_G1"/>
    <property type="match status" value="1"/>
</dbReference>
<dbReference type="SUPFAM" id="SSF49899">
    <property type="entry name" value="Concanavalin A-like lectins/glucanases"/>
    <property type="match status" value="1"/>
</dbReference>
<proteinExistence type="predicted"/>
<evidence type="ECO:0000256" key="1">
    <source>
        <dbReference type="PIRSR" id="PIRSR600250-50"/>
    </source>
</evidence>
<dbReference type="Proteomes" id="UP001215280">
    <property type="component" value="Unassembled WGS sequence"/>
</dbReference>
<feature type="signal peptide" evidence="2">
    <location>
        <begin position="1"/>
        <end position="18"/>
    </location>
</feature>
<dbReference type="Gene3D" id="2.60.120.700">
    <property type="entry name" value="Peptidase G1"/>
    <property type="match status" value="1"/>
</dbReference>
<evidence type="ECO:0000313" key="3">
    <source>
        <dbReference type="EMBL" id="KAJ7731583.1"/>
    </source>
</evidence>
<keyword evidence="4" id="KW-1185">Reference proteome</keyword>
<dbReference type="GO" id="GO:0006508">
    <property type="term" value="P:proteolysis"/>
    <property type="evidence" value="ECO:0007669"/>
    <property type="project" value="InterPro"/>
</dbReference>
<dbReference type="InterPro" id="IPR013320">
    <property type="entry name" value="ConA-like_dom_sf"/>
</dbReference>
<dbReference type="GO" id="GO:0070007">
    <property type="term" value="F:glutamic-type endopeptidase activity"/>
    <property type="evidence" value="ECO:0007669"/>
    <property type="project" value="InterPro"/>
</dbReference>
<reference evidence="3" key="1">
    <citation type="submission" date="2023-03" db="EMBL/GenBank/DDBJ databases">
        <title>Massive genome expansion in bonnet fungi (Mycena s.s.) driven by repeated elements and novel gene families across ecological guilds.</title>
        <authorList>
            <consortium name="Lawrence Berkeley National Laboratory"/>
            <person name="Harder C.B."/>
            <person name="Miyauchi S."/>
            <person name="Viragh M."/>
            <person name="Kuo A."/>
            <person name="Thoen E."/>
            <person name="Andreopoulos B."/>
            <person name="Lu D."/>
            <person name="Skrede I."/>
            <person name="Drula E."/>
            <person name="Henrissat B."/>
            <person name="Morin E."/>
            <person name="Kohler A."/>
            <person name="Barry K."/>
            <person name="LaButti K."/>
            <person name="Morin E."/>
            <person name="Salamov A."/>
            <person name="Lipzen A."/>
            <person name="Mereny Z."/>
            <person name="Hegedus B."/>
            <person name="Baldrian P."/>
            <person name="Stursova M."/>
            <person name="Weitz H."/>
            <person name="Taylor A."/>
            <person name="Grigoriev I.V."/>
            <person name="Nagy L.G."/>
            <person name="Martin F."/>
            <person name="Kauserud H."/>
        </authorList>
    </citation>
    <scope>NUCLEOTIDE SEQUENCE</scope>
    <source>
        <strain evidence="3">CBHHK188m</strain>
    </source>
</reference>
<dbReference type="AlphaFoldDB" id="A0AAD7MTQ8"/>
<feature type="chain" id="PRO_5042159625" evidence="2">
    <location>
        <begin position="19"/>
        <end position="250"/>
    </location>
</feature>
<feature type="active site" description="Proton acceptor" evidence="1">
    <location>
        <position position="190"/>
    </location>
</feature>
<gene>
    <name evidence="3" type="ORF">DFH07DRAFT_991831</name>
</gene>
<dbReference type="EMBL" id="JARJLG010000182">
    <property type="protein sequence ID" value="KAJ7731583.1"/>
    <property type="molecule type" value="Genomic_DNA"/>
</dbReference>
<accession>A0AAD7MTQ8</accession>
<dbReference type="InterPro" id="IPR038656">
    <property type="entry name" value="Peptidase_G1_sf"/>
</dbReference>
<dbReference type="PANTHER" id="PTHR37536:SF1">
    <property type="entry name" value="ASPERGILLOPEPSIN, PUTAITVE (AFU_ORTHOLOGUE AFUA_7G01200)"/>
    <property type="match status" value="1"/>
</dbReference>
<organism evidence="3 4">
    <name type="scientific">Mycena maculata</name>
    <dbReference type="NCBI Taxonomy" id="230809"/>
    <lineage>
        <taxon>Eukaryota</taxon>
        <taxon>Fungi</taxon>
        <taxon>Dikarya</taxon>
        <taxon>Basidiomycota</taxon>
        <taxon>Agaricomycotina</taxon>
        <taxon>Agaricomycetes</taxon>
        <taxon>Agaricomycetidae</taxon>
        <taxon>Agaricales</taxon>
        <taxon>Marasmiineae</taxon>
        <taxon>Mycenaceae</taxon>
        <taxon>Mycena</taxon>
    </lineage>
</organism>
<comment type="caution">
    <text evidence="3">The sequence shown here is derived from an EMBL/GenBank/DDBJ whole genome shotgun (WGS) entry which is preliminary data.</text>
</comment>